<gene>
    <name evidence="2" type="ORF">ACFFX0_25675</name>
</gene>
<name>A0ABV5G618_9MICC</name>
<proteinExistence type="predicted"/>
<dbReference type="PROSITE" id="PS51257">
    <property type="entry name" value="PROKAR_LIPOPROTEIN"/>
    <property type="match status" value="1"/>
</dbReference>
<organism evidence="2 3">
    <name type="scientific">Citricoccus parietis</name>
    <dbReference type="NCBI Taxonomy" id="592307"/>
    <lineage>
        <taxon>Bacteria</taxon>
        <taxon>Bacillati</taxon>
        <taxon>Actinomycetota</taxon>
        <taxon>Actinomycetes</taxon>
        <taxon>Micrococcales</taxon>
        <taxon>Micrococcaceae</taxon>
        <taxon>Citricoccus</taxon>
    </lineage>
</organism>
<dbReference type="Proteomes" id="UP001589575">
    <property type="component" value="Unassembled WGS sequence"/>
</dbReference>
<sequence>MWAVFCRKCSTITSALASIMYGCREANRANAARPLEESSSGSTRGLAVASL</sequence>
<evidence type="ECO:0000313" key="2">
    <source>
        <dbReference type="EMBL" id="MFB9074396.1"/>
    </source>
</evidence>
<evidence type="ECO:0000256" key="1">
    <source>
        <dbReference type="SAM" id="MobiDB-lite"/>
    </source>
</evidence>
<keyword evidence="3" id="KW-1185">Reference proteome</keyword>
<feature type="region of interest" description="Disordered" evidence="1">
    <location>
        <begin position="31"/>
        <end position="51"/>
    </location>
</feature>
<reference evidence="2 3" key="1">
    <citation type="submission" date="2024-09" db="EMBL/GenBank/DDBJ databases">
        <authorList>
            <person name="Sun Q."/>
            <person name="Mori K."/>
        </authorList>
    </citation>
    <scope>NUCLEOTIDE SEQUENCE [LARGE SCALE GENOMIC DNA]</scope>
    <source>
        <strain evidence="2 3">CCM 7609</strain>
    </source>
</reference>
<accession>A0ABV5G618</accession>
<protein>
    <submittedName>
        <fullName evidence="2">Uncharacterized protein</fullName>
    </submittedName>
</protein>
<dbReference type="EMBL" id="JBHMFI010000002">
    <property type="protein sequence ID" value="MFB9074396.1"/>
    <property type="molecule type" value="Genomic_DNA"/>
</dbReference>
<evidence type="ECO:0000313" key="3">
    <source>
        <dbReference type="Proteomes" id="UP001589575"/>
    </source>
</evidence>
<comment type="caution">
    <text evidence="2">The sequence shown here is derived from an EMBL/GenBank/DDBJ whole genome shotgun (WGS) entry which is preliminary data.</text>
</comment>